<name>A0A1H1SQX7_MUCMA</name>
<dbReference type="PANTHER" id="PTHR38460">
    <property type="entry name" value="TAUTOMERASE YOLI-RELATED"/>
    <property type="match status" value="1"/>
</dbReference>
<gene>
    <name evidence="1" type="ORF">SAMN05216490_1272</name>
</gene>
<evidence type="ECO:0000313" key="1">
    <source>
        <dbReference type="EMBL" id="SDS50392.1"/>
    </source>
</evidence>
<dbReference type="RefSeq" id="WP_091370421.1">
    <property type="nucleotide sequence ID" value="NZ_LT629740.1"/>
</dbReference>
<sequence>MPFARIDLLKGKTAEYRATVADIVYKGIVDVLKAPDGDKFIVINEKSPENLIYDKNFLGWDRSPDFMLIQVTSTVGNNIDSKLAFFRYISDELRRQLDVRADDVMINMVFVDRSDWSFGDGQPW</sequence>
<dbReference type="Pfam" id="PF14552">
    <property type="entry name" value="Tautomerase_2"/>
    <property type="match status" value="1"/>
</dbReference>
<dbReference type="Proteomes" id="UP000199679">
    <property type="component" value="Chromosome I"/>
</dbReference>
<dbReference type="InterPro" id="IPR037479">
    <property type="entry name" value="Tauto_MSAD"/>
</dbReference>
<dbReference type="Gene3D" id="3.30.429.10">
    <property type="entry name" value="Macrophage Migration Inhibitory Factor"/>
    <property type="match status" value="1"/>
</dbReference>
<protein>
    <submittedName>
        <fullName evidence="1">Phenylpyruvate tautomerase PptA, 4-oxalocrotonate tautomerase family</fullName>
    </submittedName>
</protein>
<proteinExistence type="predicted"/>
<organism evidence="1 2">
    <name type="scientific">Mucilaginibacter mallensis</name>
    <dbReference type="NCBI Taxonomy" id="652787"/>
    <lineage>
        <taxon>Bacteria</taxon>
        <taxon>Pseudomonadati</taxon>
        <taxon>Bacteroidota</taxon>
        <taxon>Sphingobacteriia</taxon>
        <taxon>Sphingobacteriales</taxon>
        <taxon>Sphingobacteriaceae</taxon>
        <taxon>Mucilaginibacter</taxon>
    </lineage>
</organism>
<keyword evidence="1" id="KW-0670">Pyruvate</keyword>
<accession>A0A1H1SQX7</accession>
<dbReference type="AlphaFoldDB" id="A0A1H1SQX7"/>
<keyword evidence="2" id="KW-1185">Reference proteome</keyword>
<dbReference type="SUPFAM" id="SSF55331">
    <property type="entry name" value="Tautomerase/MIF"/>
    <property type="match status" value="1"/>
</dbReference>
<dbReference type="PANTHER" id="PTHR38460:SF1">
    <property type="entry name" value="TAUTOMERASE YOLI-RELATED"/>
    <property type="match status" value="1"/>
</dbReference>
<dbReference type="EMBL" id="LT629740">
    <property type="protein sequence ID" value="SDS50392.1"/>
    <property type="molecule type" value="Genomic_DNA"/>
</dbReference>
<reference evidence="1 2" key="1">
    <citation type="submission" date="2016-10" db="EMBL/GenBank/DDBJ databases">
        <authorList>
            <person name="de Groot N.N."/>
        </authorList>
    </citation>
    <scope>NUCLEOTIDE SEQUENCE [LARGE SCALE GENOMIC DNA]</scope>
    <source>
        <strain evidence="1 2">MP1X4</strain>
    </source>
</reference>
<dbReference type="STRING" id="652787.SAMN05216490_1272"/>
<evidence type="ECO:0000313" key="2">
    <source>
        <dbReference type="Proteomes" id="UP000199679"/>
    </source>
</evidence>
<dbReference type="OrthoDB" id="9804765at2"/>
<dbReference type="InterPro" id="IPR014347">
    <property type="entry name" value="Tautomerase/MIF_sf"/>
</dbReference>